<feature type="active site" description="Charge relay system" evidence="4">
    <location>
        <position position="175"/>
    </location>
</feature>
<keyword evidence="2 4" id="KW-0378">Hydrolase</keyword>
<dbReference type="Pfam" id="PF00082">
    <property type="entry name" value="Peptidase_S8"/>
    <property type="match status" value="1"/>
</dbReference>
<evidence type="ECO:0000313" key="6">
    <source>
        <dbReference type="EMBL" id="MBU5676045.1"/>
    </source>
</evidence>
<keyword evidence="1 4" id="KW-0645">Protease</keyword>
<feature type="active site" description="Charge relay system" evidence="4">
    <location>
        <position position="341"/>
    </location>
</feature>
<dbReference type="PROSITE" id="PS51892">
    <property type="entry name" value="SUBTILASE"/>
    <property type="match status" value="1"/>
</dbReference>
<sequence>MRNKLLSIVLIIVVISTVFVGCESQAIQSITEKFDSGEKQNFEQKIEVYPEPINYNRGKLLDIKEVFDENRGRYELRGYDISDLDLTQVNFEQFIFDSQTKWPKKLPDGFDIETIIKYGKQPGLDIDYLHKEKITGKGVNVGIIDGRLLVDHKEFKDNIKVYEEIFDMDGPAHYHGTPITSILCGKDVGVAPDANIYYIAYLDEDTEYENGYIHLANAIERMIEINKDLPEDNKIKVVSISSGWDPNSKNAEAIYNAIEKARQENIFIVTARLFDTDNLHFAGLNRNPMSDPKYIESYSADYYLEPYDSAEDILMVPMDARWLASPTGKDEYVMYSKGAWSMVIPYISGLYALACEVNPDITPDVFWNLALSTGDTLDGVKQDNKYEGKNMKIVNPKKLISAITSNINN</sequence>
<dbReference type="InterPro" id="IPR000209">
    <property type="entry name" value="Peptidase_S8/S53_dom"/>
</dbReference>
<dbReference type="EMBL" id="JAHLQK010000002">
    <property type="protein sequence ID" value="MBU5676045.1"/>
    <property type="molecule type" value="Genomic_DNA"/>
</dbReference>
<dbReference type="Proteomes" id="UP000779508">
    <property type="component" value="Unassembled WGS sequence"/>
</dbReference>
<gene>
    <name evidence="6" type="ORF">KQI88_06420</name>
</gene>
<evidence type="ECO:0000256" key="1">
    <source>
        <dbReference type="ARBA" id="ARBA00022670"/>
    </source>
</evidence>
<evidence type="ECO:0000256" key="2">
    <source>
        <dbReference type="ARBA" id="ARBA00022801"/>
    </source>
</evidence>
<dbReference type="PANTHER" id="PTHR43806">
    <property type="entry name" value="PEPTIDASE S8"/>
    <property type="match status" value="1"/>
</dbReference>
<keyword evidence="3 4" id="KW-0720">Serine protease</keyword>
<feature type="domain" description="Peptidase S8/S53" evidence="5">
    <location>
        <begin position="136"/>
        <end position="271"/>
    </location>
</feature>
<dbReference type="InterPro" id="IPR050131">
    <property type="entry name" value="Peptidase_S8_subtilisin-like"/>
</dbReference>
<name>A0ABS6G0L9_9FIRM</name>
<proteinExistence type="inferred from homology"/>
<comment type="similarity">
    <text evidence="4">Belongs to the peptidase S8 family.</text>
</comment>
<evidence type="ECO:0000259" key="5">
    <source>
        <dbReference type="Pfam" id="PF00082"/>
    </source>
</evidence>
<feature type="active site" description="Charge relay system" evidence="4">
    <location>
        <position position="145"/>
    </location>
</feature>
<evidence type="ECO:0000313" key="7">
    <source>
        <dbReference type="Proteomes" id="UP000779508"/>
    </source>
</evidence>
<protein>
    <submittedName>
        <fullName evidence="6">S8 family serine peptidase</fullName>
    </submittedName>
</protein>
<comment type="caution">
    <text evidence="6">The sequence shown here is derived from an EMBL/GenBank/DDBJ whole genome shotgun (WGS) entry which is preliminary data.</text>
</comment>
<organism evidence="6 7">
    <name type="scientific">Alkaliphilus flagellatus</name>
    <dbReference type="NCBI Taxonomy" id="2841507"/>
    <lineage>
        <taxon>Bacteria</taxon>
        <taxon>Bacillati</taxon>
        <taxon>Bacillota</taxon>
        <taxon>Clostridia</taxon>
        <taxon>Peptostreptococcales</taxon>
        <taxon>Natronincolaceae</taxon>
        <taxon>Alkaliphilus</taxon>
    </lineage>
</organism>
<evidence type="ECO:0000256" key="4">
    <source>
        <dbReference type="PROSITE-ProRule" id="PRU01240"/>
    </source>
</evidence>
<dbReference type="PROSITE" id="PS51257">
    <property type="entry name" value="PROKAR_LIPOPROTEIN"/>
    <property type="match status" value="1"/>
</dbReference>
<reference evidence="6 7" key="1">
    <citation type="submission" date="2021-06" db="EMBL/GenBank/DDBJ databases">
        <authorList>
            <person name="Sun Q."/>
            <person name="Li D."/>
        </authorList>
    </citation>
    <scope>NUCLEOTIDE SEQUENCE [LARGE SCALE GENOMIC DNA]</scope>
    <source>
        <strain evidence="6 7">MSJ-5</strain>
    </source>
</reference>
<dbReference type="PANTHER" id="PTHR43806:SF11">
    <property type="entry name" value="CEREVISIN-RELATED"/>
    <property type="match status" value="1"/>
</dbReference>
<evidence type="ECO:0000256" key="3">
    <source>
        <dbReference type="ARBA" id="ARBA00022825"/>
    </source>
</evidence>
<accession>A0ABS6G0L9</accession>
<keyword evidence="7" id="KW-1185">Reference proteome</keyword>
<dbReference type="RefSeq" id="WP_216415526.1">
    <property type="nucleotide sequence ID" value="NZ_JAHLQK010000002.1"/>
</dbReference>